<dbReference type="InterPro" id="IPR027417">
    <property type="entry name" value="P-loop_NTPase"/>
</dbReference>
<dbReference type="AlphaFoldDB" id="A0A317SRC7"/>
<dbReference type="SUPFAM" id="SSF52540">
    <property type="entry name" value="P-loop containing nucleoside triphosphate hydrolases"/>
    <property type="match status" value="1"/>
</dbReference>
<dbReference type="STRING" id="42249.A0A317SRC7"/>
<keyword evidence="2" id="KW-1185">Reference proteome</keyword>
<reference evidence="1 2" key="1">
    <citation type="submission" date="2018-03" db="EMBL/GenBank/DDBJ databases">
        <title>Genomes of Pezizomycetes fungi and the evolution of truffles.</title>
        <authorList>
            <person name="Murat C."/>
            <person name="Payen T."/>
            <person name="Noel B."/>
            <person name="Kuo A."/>
            <person name="Martin F.M."/>
        </authorList>
    </citation>
    <scope>NUCLEOTIDE SEQUENCE [LARGE SCALE GENOMIC DNA]</scope>
    <source>
        <strain evidence="1">091103-1</strain>
    </source>
</reference>
<comment type="caution">
    <text evidence="1">The sequence shown here is derived from an EMBL/GenBank/DDBJ whole genome shotgun (WGS) entry which is preliminary data.</text>
</comment>
<dbReference type="EMBL" id="PYWC01000034">
    <property type="protein sequence ID" value="PWW76340.1"/>
    <property type="molecule type" value="Genomic_DNA"/>
</dbReference>
<sequence length="235" mass="26104">MSNFQITYPPRPPLLQNFSKSIRASQRPGALWSQRIGEGRIDIPPNLQSPAHLFPTNNTYWPPNPPSTAWYHKLGVSVFDVQGEIGHASPEVHVFFPKAYSLRHTVHSALTETFHAKPPATKYTETLLVEFEDMVACMGGWDNAIFGEAGFSVQRLALFLRAVVCKRDLIVLGEASSGMDSVVRDRCLPVLANGLYHTRQALVVVGHVSEEAPEVDMWVRMPESWSDSCAVFGDA</sequence>
<name>A0A317SRC7_9PEZI</name>
<evidence type="ECO:0008006" key="3">
    <source>
        <dbReference type="Google" id="ProtNLM"/>
    </source>
</evidence>
<organism evidence="1 2">
    <name type="scientific">Tuber magnatum</name>
    <name type="common">white Piedmont truffle</name>
    <dbReference type="NCBI Taxonomy" id="42249"/>
    <lineage>
        <taxon>Eukaryota</taxon>
        <taxon>Fungi</taxon>
        <taxon>Dikarya</taxon>
        <taxon>Ascomycota</taxon>
        <taxon>Pezizomycotina</taxon>
        <taxon>Pezizomycetes</taxon>
        <taxon>Pezizales</taxon>
        <taxon>Tuberaceae</taxon>
        <taxon>Tuber</taxon>
    </lineage>
</organism>
<accession>A0A317SRC7</accession>
<evidence type="ECO:0000313" key="2">
    <source>
        <dbReference type="Proteomes" id="UP000246991"/>
    </source>
</evidence>
<dbReference type="Proteomes" id="UP000246991">
    <property type="component" value="Unassembled WGS sequence"/>
</dbReference>
<proteinExistence type="predicted"/>
<dbReference type="OrthoDB" id="10255969at2759"/>
<gene>
    <name evidence="1" type="ORF">C7212DRAFT_363210</name>
</gene>
<evidence type="ECO:0000313" key="1">
    <source>
        <dbReference type="EMBL" id="PWW76340.1"/>
    </source>
</evidence>
<protein>
    <recommendedName>
        <fullName evidence="3">ABC transporter domain-containing protein</fullName>
    </recommendedName>
</protein>